<comment type="caution">
    <text evidence="2">The sequence shown here is derived from an EMBL/GenBank/DDBJ whole genome shotgun (WGS) entry which is preliminary data.</text>
</comment>
<dbReference type="Proteomes" id="UP000053573">
    <property type="component" value="Unassembled WGS sequence"/>
</dbReference>
<feature type="compositionally biased region" description="Basic and acidic residues" evidence="1">
    <location>
        <begin position="16"/>
        <end position="26"/>
    </location>
</feature>
<dbReference type="EMBL" id="LDEV01001323">
    <property type="protein sequence ID" value="KLJ11826.1"/>
    <property type="molecule type" value="Genomic_DNA"/>
</dbReference>
<accession>A0A0H1BRT4</accession>
<organism evidence="2 3">
    <name type="scientific">Blastomyces silverae</name>
    <dbReference type="NCBI Taxonomy" id="2060906"/>
    <lineage>
        <taxon>Eukaryota</taxon>
        <taxon>Fungi</taxon>
        <taxon>Dikarya</taxon>
        <taxon>Ascomycota</taxon>
        <taxon>Pezizomycotina</taxon>
        <taxon>Eurotiomycetes</taxon>
        <taxon>Eurotiomycetidae</taxon>
        <taxon>Onygenales</taxon>
        <taxon>Ajellomycetaceae</taxon>
        <taxon>Blastomyces</taxon>
    </lineage>
</organism>
<proteinExistence type="predicted"/>
<name>A0A0H1BRT4_9EURO</name>
<evidence type="ECO:0000313" key="3">
    <source>
        <dbReference type="Proteomes" id="UP000053573"/>
    </source>
</evidence>
<gene>
    <name evidence="2" type="ORF">EMPG_13027</name>
</gene>
<sequence>MVARLCWSRFRCAEEQNEQREQREASDELFPPQQRETTTTAGTAVHARHGVLYRGNYSPSRFSLASSSVLANNTPVAKEQKLLKALKLNKNAAARGFIEKHQQESETQENVECQKLKALATEDTYD</sequence>
<reference evidence="3" key="1">
    <citation type="journal article" date="2015" name="PLoS Genet.">
        <title>The dynamic genome and transcriptome of the human fungal pathogen Blastomyces and close relative Emmonsia.</title>
        <authorList>
            <person name="Munoz J.F."/>
            <person name="Gauthier G.M."/>
            <person name="Desjardins C.A."/>
            <person name="Gallo J.E."/>
            <person name="Holder J."/>
            <person name="Sullivan T.D."/>
            <person name="Marty A.J."/>
            <person name="Carmen J.C."/>
            <person name="Chen Z."/>
            <person name="Ding L."/>
            <person name="Gujja S."/>
            <person name="Magrini V."/>
            <person name="Misas E."/>
            <person name="Mitreva M."/>
            <person name="Priest M."/>
            <person name="Saif S."/>
            <person name="Whiston E.A."/>
            <person name="Young S."/>
            <person name="Zeng Q."/>
            <person name="Goldman W.E."/>
            <person name="Mardis E.R."/>
            <person name="Taylor J.W."/>
            <person name="McEwen J.G."/>
            <person name="Clay O.K."/>
            <person name="Klein B.S."/>
            <person name="Cuomo C.A."/>
        </authorList>
    </citation>
    <scope>NUCLEOTIDE SEQUENCE [LARGE SCALE GENOMIC DNA]</scope>
    <source>
        <strain evidence="3">UAMH 139</strain>
    </source>
</reference>
<protein>
    <submittedName>
        <fullName evidence="2">Uncharacterized protein</fullName>
    </submittedName>
</protein>
<keyword evidence="3" id="KW-1185">Reference proteome</keyword>
<dbReference type="AlphaFoldDB" id="A0A0H1BRT4"/>
<evidence type="ECO:0000256" key="1">
    <source>
        <dbReference type="SAM" id="MobiDB-lite"/>
    </source>
</evidence>
<feature type="region of interest" description="Disordered" evidence="1">
    <location>
        <begin position="16"/>
        <end position="41"/>
    </location>
</feature>
<evidence type="ECO:0000313" key="2">
    <source>
        <dbReference type="EMBL" id="KLJ11826.1"/>
    </source>
</evidence>